<reference evidence="2 3" key="1">
    <citation type="journal article" date="2016" name="Mol. Biol. Evol.">
        <title>Comparative Genomics of Early-Diverging Mushroom-Forming Fungi Provides Insights into the Origins of Lignocellulose Decay Capabilities.</title>
        <authorList>
            <person name="Nagy L.G."/>
            <person name="Riley R."/>
            <person name="Tritt A."/>
            <person name="Adam C."/>
            <person name="Daum C."/>
            <person name="Floudas D."/>
            <person name="Sun H."/>
            <person name="Yadav J.S."/>
            <person name="Pangilinan J."/>
            <person name="Larsson K.H."/>
            <person name="Matsuura K."/>
            <person name="Barry K."/>
            <person name="Labutti K."/>
            <person name="Kuo R."/>
            <person name="Ohm R.A."/>
            <person name="Bhattacharya S.S."/>
            <person name="Shirouzu T."/>
            <person name="Yoshinaga Y."/>
            <person name="Martin F.M."/>
            <person name="Grigoriev I.V."/>
            <person name="Hibbett D.S."/>
        </authorList>
    </citation>
    <scope>NUCLEOTIDE SEQUENCE [LARGE SCALE GENOMIC DNA]</scope>
    <source>
        <strain evidence="2 3">HHB12029</strain>
    </source>
</reference>
<dbReference type="InterPro" id="IPR046522">
    <property type="entry name" value="DUF6699"/>
</dbReference>
<dbReference type="InParanoid" id="A0A165ATB1"/>
<organism evidence="2 3">
    <name type="scientific">Exidia glandulosa HHB12029</name>
    <dbReference type="NCBI Taxonomy" id="1314781"/>
    <lineage>
        <taxon>Eukaryota</taxon>
        <taxon>Fungi</taxon>
        <taxon>Dikarya</taxon>
        <taxon>Basidiomycota</taxon>
        <taxon>Agaricomycotina</taxon>
        <taxon>Agaricomycetes</taxon>
        <taxon>Auriculariales</taxon>
        <taxon>Exidiaceae</taxon>
        <taxon>Exidia</taxon>
    </lineage>
</organism>
<proteinExistence type="predicted"/>
<dbReference type="Proteomes" id="UP000077266">
    <property type="component" value="Unassembled WGS sequence"/>
</dbReference>
<dbReference type="AlphaFoldDB" id="A0A165ATB1"/>
<name>A0A165ATB1_EXIGL</name>
<keyword evidence="3" id="KW-1185">Reference proteome</keyword>
<evidence type="ECO:0000313" key="3">
    <source>
        <dbReference type="Proteomes" id="UP000077266"/>
    </source>
</evidence>
<accession>A0A165ATB1</accession>
<sequence>MYHHYSPQKRRDAPYTPRFQPQYQYPVALPHPPGSGQSYWPGRYPPTVQTPRRATKAVRFLVPKSSKAYLATRSTTQRSSTIPLPPPSRHIPISSPTVAPLLALNQSGPPKLHFDVQYASTAARLRHDSRPLTPSHRDLRAFLGSGSSTLRIKCDLHPWSFDISTEATVGEFIDMLSRCLWRRVRPEEWSSLDSRNRAKLQAAFSARVARAGRNGAQVHRDGLLRLDWLQGYSTFLGLYLTADPRTLKVVFGPLV</sequence>
<dbReference type="EMBL" id="KV426629">
    <property type="protein sequence ID" value="KZV79384.1"/>
    <property type="molecule type" value="Genomic_DNA"/>
</dbReference>
<dbReference type="OrthoDB" id="2783256at2759"/>
<dbReference type="Pfam" id="PF20415">
    <property type="entry name" value="DUF6699"/>
    <property type="match status" value="1"/>
</dbReference>
<protein>
    <recommendedName>
        <fullName evidence="1">DUF6699 domain-containing protein</fullName>
    </recommendedName>
</protein>
<feature type="domain" description="DUF6699" evidence="1">
    <location>
        <begin position="112"/>
        <end position="241"/>
    </location>
</feature>
<gene>
    <name evidence="2" type="ORF">EXIGLDRAFT_735170</name>
</gene>
<evidence type="ECO:0000313" key="2">
    <source>
        <dbReference type="EMBL" id="KZV79384.1"/>
    </source>
</evidence>
<evidence type="ECO:0000259" key="1">
    <source>
        <dbReference type="Pfam" id="PF20415"/>
    </source>
</evidence>